<evidence type="ECO:0000256" key="1">
    <source>
        <dbReference type="SAM" id="MobiDB-lite"/>
    </source>
</evidence>
<evidence type="ECO:0000313" key="4">
    <source>
        <dbReference type="Proteomes" id="UP000019678"/>
    </source>
</evidence>
<dbReference type="STRING" id="1192034.CAP_2009"/>
<evidence type="ECO:0008006" key="5">
    <source>
        <dbReference type="Google" id="ProtNLM"/>
    </source>
</evidence>
<dbReference type="EMBL" id="ASRX01000016">
    <property type="protein sequence ID" value="EYF06479.1"/>
    <property type="molecule type" value="Genomic_DNA"/>
</dbReference>
<dbReference type="AlphaFoldDB" id="A0A017TB62"/>
<name>A0A017TB62_9BACT</name>
<proteinExistence type="predicted"/>
<dbReference type="Proteomes" id="UP000019678">
    <property type="component" value="Unassembled WGS sequence"/>
</dbReference>
<evidence type="ECO:0000256" key="2">
    <source>
        <dbReference type="SAM" id="SignalP"/>
    </source>
</evidence>
<sequence>MTKMRSSFRSFVRRSAAAVIVVAAGLAATHAAAVGTRTFTLDSLEDLKGGDLTGVAVDSNGNVFAGLNLGKTPIADATSVWSAVVLPDGAALLGTGSEGKIYRVAGGKVSVAATTDQMAVSAMAVAWNGDVIAGTFPEGKLFRLAGGTAGKGAGEKAKVFAELPGTEDVWGLAYDEKAKVLYAATGPEGKLYRVDAQGKAQVYFDSEEPHLVSVAVGEDGAVYTGSNGKGLLYKLTGPGRATVLHDFDADDVKAIVVAPAAKGGAIYAIANKYSEPFASPKRNKSGPPSPQPARTPKPGKGTLTRFSRDGVAEKLLSDDDTHYVSLGLGEDGAPYVGTGAEGRLYTVSENRVERLVADTEERQVGAFVLAGKQRFVATTDPAVFHEVRGVGGADAVWTSKVLDAGLRASFGRLTWRSGGALQFETRSGNTETPDTSWSTWSPALAAPGDVKSPPGRFVQVRARWNKEPQAVLREVSLSFVTDNARTVITSVGVKNQTRATKPGVQASGGEAPKPSSSVQITWQVDNPDQDEMRYRLWYRMEGQTPWRSLLKPGEKVSRTEYTWDTTAMPEGEYRILVEATDEMANPPDRAQKHTLESGVVLVDNTPPVFRSLALQGRRLRGEVVDGLGPVARIEVSIAGSEEWRPLFPSDGIFDEAAEAFDADITAVVPAGSHLVAVRAYDSSGNVVTRDVDAR</sequence>
<dbReference type="SUPFAM" id="SSF101898">
    <property type="entry name" value="NHL repeat"/>
    <property type="match status" value="1"/>
</dbReference>
<dbReference type="RefSeq" id="WP_044240114.1">
    <property type="nucleotide sequence ID" value="NZ_ASRX01000016.1"/>
</dbReference>
<organism evidence="3 4">
    <name type="scientific">Chondromyces apiculatus DSM 436</name>
    <dbReference type="NCBI Taxonomy" id="1192034"/>
    <lineage>
        <taxon>Bacteria</taxon>
        <taxon>Pseudomonadati</taxon>
        <taxon>Myxococcota</taxon>
        <taxon>Polyangia</taxon>
        <taxon>Polyangiales</taxon>
        <taxon>Polyangiaceae</taxon>
        <taxon>Chondromyces</taxon>
    </lineage>
</organism>
<feature type="chain" id="PRO_5001496491" description="Fibronectin type-III domain-containing protein" evidence="2">
    <location>
        <begin position="34"/>
        <end position="694"/>
    </location>
</feature>
<reference evidence="3 4" key="1">
    <citation type="submission" date="2013-05" db="EMBL/GenBank/DDBJ databases">
        <title>Genome assembly of Chondromyces apiculatus DSM 436.</title>
        <authorList>
            <person name="Sharma G."/>
            <person name="Khatri I."/>
            <person name="Kaur C."/>
            <person name="Mayilraj S."/>
            <person name="Subramanian S."/>
        </authorList>
    </citation>
    <scope>NUCLEOTIDE SEQUENCE [LARGE SCALE GENOMIC DNA]</scope>
    <source>
        <strain evidence="3 4">DSM 436</strain>
    </source>
</reference>
<dbReference type="InterPro" id="IPR006311">
    <property type="entry name" value="TAT_signal"/>
</dbReference>
<keyword evidence="4" id="KW-1185">Reference proteome</keyword>
<dbReference type="PROSITE" id="PS51318">
    <property type="entry name" value="TAT"/>
    <property type="match status" value="1"/>
</dbReference>
<dbReference type="Gene3D" id="2.60.40.650">
    <property type="match status" value="1"/>
</dbReference>
<feature type="region of interest" description="Disordered" evidence="1">
    <location>
        <begin position="277"/>
        <end position="305"/>
    </location>
</feature>
<evidence type="ECO:0000313" key="3">
    <source>
        <dbReference type="EMBL" id="EYF06479.1"/>
    </source>
</evidence>
<feature type="signal peptide" evidence="2">
    <location>
        <begin position="1"/>
        <end position="33"/>
    </location>
</feature>
<keyword evidence="2" id="KW-0732">Signal</keyword>
<dbReference type="eggNOG" id="COG3292">
    <property type="taxonomic scope" value="Bacteria"/>
</dbReference>
<feature type="region of interest" description="Disordered" evidence="1">
    <location>
        <begin position="498"/>
        <end position="518"/>
    </location>
</feature>
<gene>
    <name evidence="3" type="ORF">CAP_2009</name>
</gene>
<protein>
    <recommendedName>
        <fullName evidence="5">Fibronectin type-III domain-containing protein</fullName>
    </recommendedName>
</protein>
<accession>A0A017TB62</accession>
<comment type="caution">
    <text evidence="3">The sequence shown here is derived from an EMBL/GenBank/DDBJ whole genome shotgun (WGS) entry which is preliminary data.</text>
</comment>